<dbReference type="Proteomes" id="UP000655523">
    <property type="component" value="Unassembled WGS sequence"/>
</dbReference>
<reference evidence="3 4" key="1">
    <citation type="submission" date="2019-11" db="EMBL/GenBank/DDBJ databases">
        <title>Metabolism of dissolved organic matter in forest soils.</title>
        <authorList>
            <person name="Cyle K.T."/>
            <person name="Wilhelm R.C."/>
            <person name="Martinez C.E."/>
        </authorList>
    </citation>
    <scope>NUCLEOTIDE SEQUENCE [LARGE SCALE GENOMIC DNA]</scope>
    <source>
        <strain evidence="3 4">5N</strain>
    </source>
</reference>
<evidence type="ECO:0000256" key="1">
    <source>
        <dbReference type="SAM" id="MobiDB-lite"/>
    </source>
</evidence>
<evidence type="ECO:0000313" key="4">
    <source>
        <dbReference type="Proteomes" id="UP000655523"/>
    </source>
</evidence>
<evidence type="ECO:0000313" key="3">
    <source>
        <dbReference type="EMBL" id="NPT60932.1"/>
    </source>
</evidence>
<dbReference type="AlphaFoldDB" id="A0A972P034"/>
<dbReference type="Gene3D" id="1.25.40.10">
    <property type="entry name" value="Tetratricopeptide repeat domain"/>
    <property type="match status" value="1"/>
</dbReference>
<dbReference type="SUPFAM" id="SSF81901">
    <property type="entry name" value="HCP-like"/>
    <property type="match status" value="1"/>
</dbReference>
<protein>
    <recommendedName>
        <fullName evidence="5">Sel1 repeat family protein</fullName>
    </recommendedName>
</protein>
<feature type="region of interest" description="Disordered" evidence="1">
    <location>
        <begin position="45"/>
        <end position="71"/>
    </location>
</feature>
<evidence type="ECO:0008006" key="5">
    <source>
        <dbReference type="Google" id="ProtNLM"/>
    </source>
</evidence>
<comment type="caution">
    <text evidence="3">The sequence shown here is derived from an EMBL/GenBank/DDBJ whole genome shotgun (WGS) entry which is preliminary data.</text>
</comment>
<proteinExistence type="predicted"/>
<dbReference type="InterPro" id="IPR006597">
    <property type="entry name" value="Sel1-like"/>
</dbReference>
<dbReference type="Pfam" id="PF08238">
    <property type="entry name" value="Sel1"/>
    <property type="match status" value="1"/>
</dbReference>
<sequence>MAEAYRTGKGVDEDLDQALYWYHAAAKQGSFPSALPTFLQSGATLHARTPIRQPRRHRSHRRAGPCRSQVR</sequence>
<dbReference type="EMBL" id="WOEZ01000245">
    <property type="protein sequence ID" value="NPT60932.1"/>
    <property type="molecule type" value="Genomic_DNA"/>
</dbReference>
<organism evidence="3 4">
    <name type="scientific">Paraburkholderia elongata</name>
    <dbReference type="NCBI Taxonomy" id="2675747"/>
    <lineage>
        <taxon>Bacteria</taxon>
        <taxon>Pseudomonadati</taxon>
        <taxon>Pseudomonadota</taxon>
        <taxon>Betaproteobacteria</taxon>
        <taxon>Burkholderiales</taxon>
        <taxon>Burkholderiaceae</taxon>
        <taxon>Paraburkholderia</taxon>
    </lineage>
</organism>
<dbReference type="InterPro" id="IPR011990">
    <property type="entry name" value="TPR-like_helical_dom_sf"/>
</dbReference>
<dbReference type="RefSeq" id="WP_172162885.1">
    <property type="nucleotide sequence ID" value="NZ_WOEZ01000044.1"/>
</dbReference>
<evidence type="ECO:0000313" key="2">
    <source>
        <dbReference type="EMBL" id="NPT54903.1"/>
    </source>
</evidence>
<gene>
    <name evidence="2" type="ORF">GNZ13_09835</name>
    <name evidence="3" type="ORF">GNZ13_41920</name>
</gene>
<feature type="compositionally biased region" description="Basic residues" evidence="1">
    <location>
        <begin position="53"/>
        <end position="71"/>
    </location>
</feature>
<keyword evidence="4" id="KW-1185">Reference proteome</keyword>
<accession>A0A972P034</accession>
<dbReference type="EMBL" id="WOEZ01000044">
    <property type="protein sequence ID" value="NPT54903.1"/>
    <property type="molecule type" value="Genomic_DNA"/>
</dbReference>
<name>A0A972P034_9BURK</name>